<feature type="transmembrane region" description="Helical" evidence="7">
    <location>
        <begin position="32"/>
        <end position="52"/>
    </location>
</feature>
<feature type="transmembrane region" description="Helical" evidence="7">
    <location>
        <begin position="331"/>
        <end position="349"/>
    </location>
</feature>
<dbReference type="NCBIfam" id="NF004501">
    <property type="entry name" value="PRK05846.1-5"/>
    <property type="match status" value="1"/>
</dbReference>
<dbReference type="InterPro" id="IPR001750">
    <property type="entry name" value="ND/Mrp_TM"/>
</dbReference>
<dbReference type="GO" id="GO:0008137">
    <property type="term" value="F:NADH dehydrogenase (ubiquinone) activity"/>
    <property type="evidence" value="ECO:0007669"/>
    <property type="project" value="InterPro"/>
</dbReference>
<dbReference type="GO" id="GO:0048039">
    <property type="term" value="F:ubiquinone binding"/>
    <property type="evidence" value="ECO:0007669"/>
    <property type="project" value="TreeGrafter"/>
</dbReference>
<evidence type="ECO:0000256" key="7">
    <source>
        <dbReference type="SAM" id="Phobius"/>
    </source>
</evidence>
<evidence type="ECO:0000256" key="2">
    <source>
        <dbReference type="ARBA" id="ARBA00009025"/>
    </source>
</evidence>
<evidence type="ECO:0000256" key="3">
    <source>
        <dbReference type="ARBA" id="ARBA00022692"/>
    </source>
</evidence>
<dbReference type="InterPro" id="IPR010227">
    <property type="entry name" value="NADH_Q_OxRdtase_chainM/4"/>
</dbReference>
<dbReference type="GO" id="GO:0003954">
    <property type="term" value="F:NADH dehydrogenase activity"/>
    <property type="evidence" value="ECO:0007669"/>
    <property type="project" value="TreeGrafter"/>
</dbReference>
<dbReference type="InterPro" id="IPR003918">
    <property type="entry name" value="NADH_UbQ_OxRdtase"/>
</dbReference>
<feature type="transmembrane region" description="Helical" evidence="7">
    <location>
        <begin position="370"/>
        <end position="386"/>
    </location>
</feature>
<dbReference type="EMBL" id="CP047423">
    <property type="protein sequence ID" value="QPD05735.1"/>
    <property type="molecule type" value="Genomic_DNA"/>
</dbReference>
<evidence type="ECO:0000256" key="5">
    <source>
        <dbReference type="ARBA" id="ARBA00023136"/>
    </source>
</evidence>
<dbReference type="GO" id="GO:0015990">
    <property type="term" value="P:electron transport coupled proton transport"/>
    <property type="evidence" value="ECO:0007669"/>
    <property type="project" value="TreeGrafter"/>
</dbReference>
<dbReference type="PANTHER" id="PTHR43507">
    <property type="entry name" value="NADH-UBIQUINONE OXIDOREDUCTASE CHAIN 4"/>
    <property type="match status" value="1"/>
</dbReference>
<sequence length="536" mass="59104">MTHSFPWLTVLIFLPLIGAVILFAVKDASVRLVALGITVADLLISLPLWWLFDASSGQMQFVESAGWIPTLSINYKLGLDGISLPLIIMTTVLMPLCVLISWHTIETRVRSFMAMLLIMESAMIGVFCALDFVLFYIFWEAMLIPMYLLIGIWGGPNRLYAAIKFFLYTLAGSVLLLVGILVLYFQGGHTFDILQLSQRSYGVALQIWLFFAFFAAFAVKVPMFPFHTWLPDAHVEAPTAGSVILASVLLKMGTYGFLRFSLPMLPDASRLFTPLMVILSIVAIIYGAYMALAQADLKKLIAYSSVSHMGFVTLGLFMFNIQGIEGAVMQMVNHGITTGGLFLCVGMIYERTHSRQIADNIGLTKPMPRYATLLVIFALSSLGLPGTNSFVGEFMVLVGTFLWSKIAAALASLGIILAAAYLLWMIQRVAFGIPAAQVLPKLRDLNLREMVTLVPLAVLIFLIGLFPNPVLTRMHMSVEKVIARVIPLSQEEASALNQQVPSPTHQSLTTNVDLTISREGTISPRRANLSTKELRP</sequence>
<feature type="transmembrane region" description="Helical" evidence="7">
    <location>
        <begin position="270"/>
        <end position="293"/>
    </location>
</feature>
<accession>A0A7S8FGX2</accession>
<dbReference type="NCBIfam" id="TIGR01972">
    <property type="entry name" value="NDH_I_M"/>
    <property type="match status" value="1"/>
</dbReference>
<protein>
    <submittedName>
        <fullName evidence="9">NADH:ubiquinone oxidoreductase, membrane subunit M</fullName>
    </submittedName>
</protein>
<keyword evidence="5 7" id="KW-0472">Membrane</keyword>
<evidence type="ECO:0000313" key="10">
    <source>
        <dbReference type="Proteomes" id="UP000593737"/>
    </source>
</evidence>
<feature type="transmembrane region" description="Helical" evidence="7">
    <location>
        <begin position="165"/>
        <end position="185"/>
    </location>
</feature>
<feature type="transmembrane region" description="Helical" evidence="7">
    <location>
        <begin position="406"/>
        <end position="426"/>
    </location>
</feature>
<dbReference type="Proteomes" id="UP000593737">
    <property type="component" value="Chromosome"/>
</dbReference>
<dbReference type="Pfam" id="PF00361">
    <property type="entry name" value="Proton_antipo_M"/>
    <property type="match status" value="1"/>
</dbReference>
<evidence type="ECO:0000313" key="9">
    <source>
        <dbReference type="EMBL" id="QPD05735.1"/>
    </source>
</evidence>
<keyword evidence="9" id="KW-0830">Ubiquinone</keyword>
<comment type="subcellular location">
    <subcellularLocation>
        <location evidence="1">Endomembrane system</location>
        <topology evidence="1">Multi-pass membrane protein</topology>
    </subcellularLocation>
    <subcellularLocation>
        <location evidence="6">Membrane</location>
        <topology evidence="6">Multi-pass membrane protein</topology>
    </subcellularLocation>
</comment>
<dbReference type="PRINTS" id="PR01437">
    <property type="entry name" value="NUOXDRDTASE4"/>
</dbReference>
<feature type="transmembrane region" description="Helical" evidence="7">
    <location>
        <begin position="238"/>
        <end position="258"/>
    </location>
</feature>
<organism evidence="9 10">
    <name type="scientific">Candidatus Nitrospira kreftii</name>
    <dbReference type="NCBI Taxonomy" id="2652173"/>
    <lineage>
        <taxon>Bacteria</taxon>
        <taxon>Pseudomonadati</taxon>
        <taxon>Nitrospirota</taxon>
        <taxon>Nitrospiria</taxon>
        <taxon>Nitrospirales</taxon>
        <taxon>Nitrospiraceae</taxon>
        <taxon>Nitrospira</taxon>
    </lineage>
</organism>
<evidence type="ECO:0000256" key="4">
    <source>
        <dbReference type="ARBA" id="ARBA00022989"/>
    </source>
</evidence>
<feature type="transmembrane region" description="Helical" evidence="7">
    <location>
        <begin position="205"/>
        <end position="226"/>
    </location>
</feature>
<dbReference type="GO" id="GO:0016020">
    <property type="term" value="C:membrane"/>
    <property type="evidence" value="ECO:0007669"/>
    <property type="project" value="UniProtKB-SubCell"/>
</dbReference>
<feature type="transmembrane region" description="Helical" evidence="7">
    <location>
        <begin position="447"/>
        <end position="466"/>
    </location>
</feature>
<feature type="domain" description="NADH:quinone oxidoreductase/Mrp antiporter transmembrane" evidence="8">
    <location>
        <begin position="129"/>
        <end position="414"/>
    </location>
</feature>
<proteinExistence type="inferred from homology"/>
<dbReference type="GO" id="GO:0012505">
    <property type="term" value="C:endomembrane system"/>
    <property type="evidence" value="ECO:0007669"/>
    <property type="project" value="UniProtKB-SubCell"/>
</dbReference>
<dbReference type="PANTHER" id="PTHR43507:SF1">
    <property type="entry name" value="NADH-UBIQUINONE OXIDOREDUCTASE CHAIN 4"/>
    <property type="match status" value="1"/>
</dbReference>
<dbReference type="NCBIfam" id="NF004499">
    <property type="entry name" value="PRK05846.1-3"/>
    <property type="match status" value="1"/>
</dbReference>
<keyword evidence="3 6" id="KW-0812">Transmembrane</keyword>
<feature type="transmembrane region" description="Helical" evidence="7">
    <location>
        <begin position="82"/>
        <end position="102"/>
    </location>
</feature>
<keyword evidence="4 7" id="KW-1133">Transmembrane helix</keyword>
<feature type="transmembrane region" description="Helical" evidence="7">
    <location>
        <begin position="109"/>
        <end position="127"/>
    </location>
</feature>
<dbReference type="KEGG" id="nkf:Nkreftii_003509"/>
<evidence type="ECO:0000256" key="6">
    <source>
        <dbReference type="RuleBase" id="RU000320"/>
    </source>
</evidence>
<name>A0A7S8FGX2_9BACT</name>
<gene>
    <name evidence="9" type="ORF">Nkreftii_003509</name>
</gene>
<evidence type="ECO:0000259" key="8">
    <source>
        <dbReference type="Pfam" id="PF00361"/>
    </source>
</evidence>
<dbReference type="GO" id="GO:0042773">
    <property type="term" value="P:ATP synthesis coupled electron transport"/>
    <property type="evidence" value="ECO:0007669"/>
    <property type="project" value="InterPro"/>
</dbReference>
<evidence type="ECO:0000256" key="1">
    <source>
        <dbReference type="ARBA" id="ARBA00004127"/>
    </source>
</evidence>
<feature type="transmembrane region" description="Helical" evidence="7">
    <location>
        <begin position="6"/>
        <end position="25"/>
    </location>
</feature>
<reference evidence="9 10" key="1">
    <citation type="journal article" date="2020" name="ISME J.">
        <title>Enrichment and physiological characterization of a novel comammox Nitrospira indicates ammonium inhibition of complete nitrification.</title>
        <authorList>
            <person name="Sakoula D."/>
            <person name="Koch H."/>
            <person name="Frank J."/>
            <person name="Jetten M.S.M."/>
            <person name="van Kessel M.A.H.J."/>
            <person name="Lucker S."/>
        </authorList>
    </citation>
    <scope>NUCLEOTIDE SEQUENCE [LARGE SCALE GENOMIC DNA]</scope>
    <source>
        <strain evidence="9">Comreactor17</strain>
    </source>
</reference>
<comment type="similarity">
    <text evidence="2">Belongs to the complex I subunit 4 family.</text>
</comment>
<dbReference type="AlphaFoldDB" id="A0A7S8FGX2"/>
<feature type="transmembrane region" description="Helical" evidence="7">
    <location>
        <begin position="300"/>
        <end position="319"/>
    </location>
</feature>